<evidence type="ECO:0000313" key="29">
    <source>
        <dbReference type="Ensembl" id="ENSPTXP00000001816.1"/>
    </source>
</evidence>
<dbReference type="CDD" id="cd09071">
    <property type="entry name" value="FAR_C"/>
    <property type="match status" value="1"/>
</dbReference>
<feature type="domain" description="Fatty acyl-CoA reductase C-terminal" evidence="27">
    <location>
        <begin position="356"/>
        <end position="448"/>
    </location>
</feature>
<evidence type="ECO:0000256" key="9">
    <source>
        <dbReference type="ARBA" id="ARBA00023136"/>
    </source>
</evidence>
<evidence type="ECO:0000259" key="27">
    <source>
        <dbReference type="Pfam" id="PF03015"/>
    </source>
</evidence>
<dbReference type="Pfam" id="PF07993">
    <property type="entry name" value="NAD_binding_4"/>
    <property type="match status" value="1"/>
</dbReference>
<comment type="subcellular location">
    <subcellularLocation>
        <location evidence="1">Peroxisome membrane</location>
        <topology evidence="1">Single-pass membrane protein</topology>
    </subcellularLocation>
</comment>
<comment type="catalytic activity">
    <reaction evidence="14">
        <text>18-methylnonadecanoyl-CoA + 2 NADPH + 2 H(+) = 18-methylnonadecan-1-ol + 2 NADP(+) + CoA</text>
        <dbReference type="Rhea" id="RHEA:81767"/>
        <dbReference type="ChEBI" id="CHEBI:15378"/>
        <dbReference type="ChEBI" id="CHEBI:57287"/>
        <dbReference type="ChEBI" id="CHEBI:57783"/>
        <dbReference type="ChEBI" id="CHEBI:58349"/>
        <dbReference type="ChEBI" id="CHEBI:84914"/>
        <dbReference type="ChEBI" id="CHEBI:231999"/>
    </reaction>
    <physiologicalReaction direction="left-to-right" evidence="14">
        <dbReference type="Rhea" id="RHEA:81768"/>
    </physiologicalReaction>
</comment>
<dbReference type="CDD" id="cd05236">
    <property type="entry name" value="FAR-N_SDR_e"/>
    <property type="match status" value="1"/>
</dbReference>
<keyword evidence="8 26" id="KW-0443">Lipid metabolism</keyword>
<comment type="catalytic activity">
    <reaction evidence="20">
        <text>triacontanoyl-CoA + 2 NADPH + 2 H(+) = triacontan-1-ol + 2 NADP(+) + CoA</text>
        <dbReference type="Rhea" id="RHEA:81747"/>
        <dbReference type="ChEBI" id="CHEBI:15378"/>
        <dbReference type="ChEBI" id="CHEBI:28409"/>
        <dbReference type="ChEBI" id="CHEBI:57287"/>
        <dbReference type="ChEBI" id="CHEBI:57783"/>
        <dbReference type="ChEBI" id="CHEBI:58349"/>
        <dbReference type="ChEBI" id="CHEBI:76386"/>
    </reaction>
    <physiologicalReaction direction="left-to-right" evidence="20">
        <dbReference type="Rhea" id="RHEA:81748"/>
    </physiologicalReaction>
</comment>
<dbReference type="EC" id="1.2.1.84" evidence="26"/>
<dbReference type="GO" id="GO:0080019">
    <property type="term" value="F:alcohol-forming very long-chain fatty acyl-CoA reductase activity"/>
    <property type="evidence" value="ECO:0007669"/>
    <property type="project" value="InterPro"/>
</dbReference>
<comment type="catalytic activity">
    <reaction evidence="25">
        <text>20-methylheneicosanoyl-CoA + 2 NADPH + 2 H(+) = 20-methylheneicosan-1-ol + 2 NADP(+) + CoA</text>
        <dbReference type="Rhea" id="RHEA:81771"/>
        <dbReference type="ChEBI" id="CHEBI:15378"/>
        <dbReference type="ChEBI" id="CHEBI:57287"/>
        <dbReference type="ChEBI" id="CHEBI:57783"/>
        <dbReference type="ChEBI" id="CHEBI:58349"/>
        <dbReference type="ChEBI" id="CHEBI:84915"/>
        <dbReference type="ChEBI" id="CHEBI:232000"/>
    </reaction>
    <physiologicalReaction direction="left-to-right" evidence="25">
        <dbReference type="Rhea" id="RHEA:81772"/>
    </physiologicalReaction>
</comment>
<reference evidence="29" key="2">
    <citation type="submission" date="2025-09" db="UniProtKB">
        <authorList>
            <consortium name="Ensembl"/>
        </authorList>
    </citation>
    <scope>IDENTIFICATION</scope>
</reference>
<protein>
    <recommendedName>
        <fullName evidence="26">Fatty acyl-CoA reductase</fullName>
        <ecNumber evidence="26">1.2.1.84</ecNumber>
    </recommendedName>
</protein>
<dbReference type="Gene3D" id="3.40.50.720">
    <property type="entry name" value="NAD(P)-binding Rossmann-like Domain"/>
    <property type="match status" value="1"/>
</dbReference>
<evidence type="ECO:0000256" key="21">
    <source>
        <dbReference type="ARBA" id="ARBA00051218"/>
    </source>
</evidence>
<evidence type="ECO:0000256" key="16">
    <source>
        <dbReference type="ARBA" id="ARBA00050452"/>
    </source>
</evidence>
<evidence type="ECO:0000256" key="11">
    <source>
        <dbReference type="ARBA" id="ARBA00047991"/>
    </source>
</evidence>
<evidence type="ECO:0000256" key="20">
    <source>
        <dbReference type="ARBA" id="ARBA00051173"/>
    </source>
</evidence>
<evidence type="ECO:0000256" key="26">
    <source>
        <dbReference type="RuleBase" id="RU363097"/>
    </source>
</evidence>
<evidence type="ECO:0000256" key="18">
    <source>
        <dbReference type="ARBA" id="ARBA00050790"/>
    </source>
</evidence>
<dbReference type="OMA" id="YFTTNGW"/>
<dbReference type="InterPro" id="IPR033640">
    <property type="entry name" value="FAR_C"/>
</dbReference>
<evidence type="ECO:0000256" key="2">
    <source>
        <dbReference type="ARBA" id="ARBA00005928"/>
    </source>
</evidence>
<dbReference type="Ensembl" id="ENSPTXT00000001867.1">
    <property type="protein sequence ID" value="ENSPTXP00000001816.1"/>
    <property type="gene ID" value="ENSPTXG00000001342.1"/>
</dbReference>
<keyword evidence="7 26" id="KW-0560">Oxidoreductase</keyword>
<dbReference type="InterPro" id="IPR013120">
    <property type="entry name" value="FAR_NAD-bd"/>
</dbReference>
<evidence type="ECO:0000256" key="22">
    <source>
        <dbReference type="ARBA" id="ARBA00051449"/>
    </source>
</evidence>
<dbReference type="FunFam" id="3.40.50.720:FF:000278">
    <property type="entry name" value="Fatty acyl-CoA reductase"/>
    <property type="match status" value="1"/>
</dbReference>
<dbReference type="AlphaFoldDB" id="A0A670XR59"/>
<evidence type="ECO:0000256" key="10">
    <source>
        <dbReference type="ARBA" id="ARBA00023140"/>
    </source>
</evidence>
<proteinExistence type="inferred from homology"/>
<comment type="catalytic activity">
    <reaction evidence="16">
        <text>hexacosanoyl-CoA + 2 NADPH + 2 H(+) = hexacosan-1-ol + 2 NADP(+) + CoA</text>
        <dbReference type="Rhea" id="RHEA:81739"/>
        <dbReference type="ChEBI" id="CHEBI:15378"/>
        <dbReference type="ChEBI" id="CHEBI:28415"/>
        <dbReference type="ChEBI" id="CHEBI:57287"/>
        <dbReference type="ChEBI" id="CHEBI:57783"/>
        <dbReference type="ChEBI" id="CHEBI:58349"/>
        <dbReference type="ChEBI" id="CHEBI:64868"/>
    </reaction>
    <physiologicalReaction direction="left-to-right" evidence="16">
        <dbReference type="Rhea" id="RHEA:81740"/>
    </physiologicalReaction>
</comment>
<evidence type="ECO:0000256" key="6">
    <source>
        <dbReference type="ARBA" id="ARBA00022989"/>
    </source>
</evidence>
<name>A0A670XR59_PSETE</name>
<evidence type="ECO:0000256" key="5">
    <source>
        <dbReference type="ARBA" id="ARBA00022857"/>
    </source>
</evidence>
<comment type="catalytic activity">
    <reaction evidence="17">
        <text>an ultra-long-chain fatty acyl-CoA + 2 NADPH + 2 H(+) = an ultra long-chain primary fatty alcohol + 2 NADP(+) + CoA</text>
        <dbReference type="Rhea" id="RHEA:81755"/>
        <dbReference type="ChEBI" id="CHEBI:15378"/>
        <dbReference type="ChEBI" id="CHEBI:57287"/>
        <dbReference type="ChEBI" id="CHEBI:57783"/>
        <dbReference type="ChEBI" id="CHEBI:58349"/>
        <dbReference type="ChEBI" id="CHEBI:143016"/>
        <dbReference type="ChEBI" id="CHEBI:143018"/>
    </reaction>
    <physiologicalReaction direction="left-to-right" evidence="17">
        <dbReference type="Rhea" id="RHEA:81756"/>
    </physiologicalReaction>
</comment>
<keyword evidence="9" id="KW-0472">Membrane</keyword>
<evidence type="ECO:0000313" key="30">
    <source>
        <dbReference type="Proteomes" id="UP000472273"/>
    </source>
</evidence>
<keyword evidence="30" id="KW-1185">Reference proteome</keyword>
<dbReference type="GO" id="GO:0005778">
    <property type="term" value="C:peroxisomal membrane"/>
    <property type="evidence" value="ECO:0007669"/>
    <property type="project" value="UniProtKB-SubCell"/>
</dbReference>
<evidence type="ECO:0000256" key="3">
    <source>
        <dbReference type="ARBA" id="ARBA00022516"/>
    </source>
</evidence>
<comment type="catalytic activity">
    <reaction evidence="18">
        <text>docosanoyl-CoA + 2 NADPH + 2 H(+) = docosan-1-ol + 2 NADP(+) + CoA</text>
        <dbReference type="Rhea" id="RHEA:81731"/>
        <dbReference type="ChEBI" id="CHEBI:15378"/>
        <dbReference type="ChEBI" id="CHEBI:31000"/>
        <dbReference type="ChEBI" id="CHEBI:57287"/>
        <dbReference type="ChEBI" id="CHEBI:57783"/>
        <dbReference type="ChEBI" id="CHEBI:58349"/>
        <dbReference type="ChEBI" id="CHEBI:65059"/>
    </reaction>
    <physiologicalReaction direction="left-to-right" evidence="18">
        <dbReference type="Rhea" id="RHEA:81732"/>
    </physiologicalReaction>
</comment>
<accession>A0A670XR59</accession>
<evidence type="ECO:0000256" key="8">
    <source>
        <dbReference type="ARBA" id="ARBA00023098"/>
    </source>
</evidence>
<gene>
    <name evidence="29" type="primary">LOC113437168</name>
</gene>
<evidence type="ECO:0000256" key="4">
    <source>
        <dbReference type="ARBA" id="ARBA00022692"/>
    </source>
</evidence>
<comment type="similarity">
    <text evidence="2 26">Belongs to the fatty acyl-CoA reductase family.</text>
</comment>
<evidence type="ECO:0000256" key="24">
    <source>
        <dbReference type="ARBA" id="ARBA00052883"/>
    </source>
</evidence>
<dbReference type="GO" id="GO:0010025">
    <property type="term" value="P:wax biosynthetic process"/>
    <property type="evidence" value="ECO:0007669"/>
    <property type="project" value="UniProtKB-ARBA"/>
</dbReference>
<comment type="catalytic activity">
    <reaction evidence="21">
        <text>22-methyltricosanoyl-CoA + 2 NADPH + 2 H(+) = 22-methyltricosan-1-ol + 2 NADP(+) + CoA</text>
        <dbReference type="Rhea" id="RHEA:81775"/>
        <dbReference type="ChEBI" id="CHEBI:15378"/>
        <dbReference type="ChEBI" id="CHEBI:57287"/>
        <dbReference type="ChEBI" id="CHEBI:57783"/>
        <dbReference type="ChEBI" id="CHEBI:58349"/>
        <dbReference type="ChEBI" id="CHEBI:84916"/>
        <dbReference type="ChEBI" id="CHEBI:232001"/>
    </reaction>
    <physiologicalReaction direction="left-to-right" evidence="21">
        <dbReference type="Rhea" id="RHEA:81776"/>
    </physiologicalReaction>
</comment>
<keyword evidence="10" id="KW-0576">Peroxisome</keyword>
<comment type="catalytic activity">
    <reaction evidence="15">
        <text>eicosanoyl-CoA + 2 NADPH + 2 H(+) = eicosan-1-ol + 2 NADP(+) + CoA</text>
        <dbReference type="Rhea" id="RHEA:81727"/>
        <dbReference type="ChEBI" id="CHEBI:15378"/>
        <dbReference type="ChEBI" id="CHEBI:57287"/>
        <dbReference type="ChEBI" id="CHEBI:57380"/>
        <dbReference type="ChEBI" id="CHEBI:57783"/>
        <dbReference type="ChEBI" id="CHEBI:58349"/>
        <dbReference type="ChEBI" id="CHEBI:75627"/>
    </reaction>
    <physiologicalReaction direction="left-to-right" evidence="15">
        <dbReference type="Rhea" id="RHEA:81728"/>
    </physiologicalReaction>
</comment>
<comment type="function">
    <text evidence="26">Catalyzes the reduction of fatty acyl-CoA to fatty alcohols.</text>
</comment>
<dbReference type="Proteomes" id="UP000472273">
    <property type="component" value="Unplaced"/>
</dbReference>
<comment type="catalytic activity">
    <reaction evidence="23">
        <text>24-methylpentacosanoyl-CoA + 2 NADPH + 2 H(+) = 24-methylpentacosan-1-ol + 2 NADP(+) + CoA</text>
        <dbReference type="Rhea" id="RHEA:81779"/>
        <dbReference type="ChEBI" id="CHEBI:15378"/>
        <dbReference type="ChEBI" id="CHEBI:57287"/>
        <dbReference type="ChEBI" id="CHEBI:57783"/>
        <dbReference type="ChEBI" id="CHEBI:58349"/>
        <dbReference type="ChEBI" id="CHEBI:84917"/>
        <dbReference type="ChEBI" id="CHEBI:232002"/>
    </reaction>
    <physiologicalReaction direction="left-to-right" evidence="23">
        <dbReference type="Rhea" id="RHEA:81780"/>
    </physiologicalReaction>
</comment>
<reference evidence="29" key="1">
    <citation type="submission" date="2025-08" db="UniProtKB">
        <authorList>
            <consortium name="Ensembl"/>
        </authorList>
    </citation>
    <scope>IDENTIFICATION</scope>
</reference>
<dbReference type="GeneTree" id="ENSGT00390000006367"/>
<evidence type="ECO:0000256" key="13">
    <source>
        <dbReference type="ARBA" id="ARBA00049089"/>
    </source>
</evidence>
<comment type="catalytic activity">
    <reaction evidence="19">
        <text>octacosanoyl-CoA + 2 NADPH + 2 H(+) = octacosan-1-ol + 2 NADP(+) + CoA</text>
        <dbReference type="Rhea" id="RHEA:81743"/>
        <dbReference type="ChEBI" id="CHEBI:15378"/>
        <dbReference type="ChEBI" id="CHEBI:28243"/>
        <dbReference type="ChEBI" id="CHEBI:57287"/>
        <dbReference type="ChEBI" id="CHEBI:57783"/>
        <dbReference type="ChEBI" id="CHEBI:58349"/>
        <dbReference type="ChEBI" id="CHEBI:74141"/>
    </reaction>
    <physiologicalReaction direction="left-to-right" evidence="19">
        <dbReference type="Rhea" id="RHEA:81744"/>
    </physiologicalReaction>
</comment>
<comment type="catalytic activity">
    <reaction evidence="13">
        <text>a long-chain fatty acyl-CoA + 2 NADPH + 2 H(+) = a long-chain primary fatty alcohol + 2 NADP(+) + CoA</text>
        <dbReference type="Rhea" id="RHEA:52716"/>
        <dbReference type="ChEBI" id="CHEBI:15378"/>
        <dbReference type="ChEBI" id="CHEBI:57287"/>
        <dbReference type="ChEBI" id="CHEBI:57783"/>
        <dbReference type="ChEBI" id="CHEBI:58349"/>
        <dbReference type="ChEBI" id="CHEBI:77396"/>
        <dbReference type="ChEBI" id="CHEBI:83139"/>
        <dbReference type="EC" id="1.2.1.84"/>
    </reaction>
    <physiologicalReaction direction="left-to-right" evidence="13">
        <dbReference type="Rhea" id="RHEA:52717"/>
    </physiologicalReaction>
</comment>
<evidence type="ECO:0000256" key="1">
    <source>
        <dbReference type="ARBA" id="ARBA00004549"/>
    </source>
</evidence>
<dbReference type="Pfam" id="PF03015">
    <property type="entry name" value="Sterile"/>
    <property type="match status" value="1"/>
</dbReference>
<dbReference type="PANTHER" id="PTHR11011">
    <property type="entry name" value="MALE STERILITY PROTEIN 2-RELATED"/>
    <property type="match status" value="1"/>
</dbReference>
<dbReference type="GO" id="GO:0102965">
    <property type="term" value="F:alcohol-forming long-chain fatty acyl-CoA reductase activity"/>
    <property type="evidence" value="ECO:0007669"/>
    <property type="project" value="UniProtKB-EC"/>
</dbReference>
<dbReference type="PANTHER" id="PTHR11011:SF120">
    <property type="entry name" value="FATTY ACYL-COA REDUCTASE 2"/>
    <property type="match status" value="1"/>
</dbReference>
<dbReference type="InterPro" id="IPR036291">
    <property type="entry name" value="NAD(P)-bd_dom_sf"/>
</dbReference>
<evidence type="ECO:0000256" key="23">
    <source>
        <dbReference type="ARBA" id="ARBA00052665"/>
    </source>
</evidence>
<keyword evidence="5 26" id="KW-0521">NADP</keyword>
<evidence type="ECO:0000256" key="25">
    <source>
        <dbReference type="ARBA" id="ARBA00052885"/>
    </source>
</evidence>
<evidence type="ECO:0000256" key="19">
    <source>
        <dbReference type="ARBA" id="ARBA00051014"/>
    </source>
</evidence>
<comment type="catalytic activity">
    <reaction evidence="24">
        <text>tetracosanoyl-CoA + 2 NADPH + 2 H(+) = tetracosan-1-ol + 2 NADP(+) + CoA</text>
        <dbReference type="Rhea" id="RHEA:81735"/>
        <dbReference type="ChEBI" id="CHEBI:15378"/>
        <dbReference type="ChEBI" id="CHEBI:57287"/>
        <dbReference type="ChEBI" id="CHEBI:57783"/>
        <dbReference type="ChEBI" id="CHEBI:58349"/>
        <dbReference type="ChEBI" id="CHEBI:65052"/>
        <dbReference type="ChEBI" id="CHEBI:77413"/>
    </reaction>
    <physiologicalReaction direction="left-to-right" evidence="24">
        <dbReference type="Rhea" id="RHEA:81736"/>
    </physiologicalReaction>
</comment>
<evidence type="ECO:0000256" key="17">
    <source>
        <dbReference type="ARBA" id="ARBA00050515"/>
    </source>
</evidence>
<comment type="catalytic activity">
    <reaction evidence="12">
        <text>hexadecanoyl-CoA + 2 NADPH + 2 H(+) = hexadecan-1-ol + 2 NADP(+) + CoA</text>
        <dbReference type="Rhea" id="RHEA:36315"/>
        <dbReference type="ChEBI" id="CHEBI:15378"/>
        <dbReference type="ChEBI" id="CHEBI:16125"/>
        <dbReference type="ChEBI" id="CHEBI:57287"/>
        <dbReference type="ChEBI" id="CHEBI:57379"/>
        <dbReference type="ChEBI" id="CHEBI:57783"/>
        <dbReference type="ChEBI" id="CHEBI:58349"/>
        <dbReference type="EC" id="1.2.1.84"/>
    </reaction>
    <physiologicalReaction direction="left-to-right" evidence="12">
        <dbReference type="Rhea" id="RHEA:36316"/>
    </physiologicalReaction>
</comment>
<evidence type="ECO:0000256" key="7">
    <source>
        <dbReference type="ARBA" id="ARBA00023002"/>
    </source>
</evidence>
<comment type="catalytic activity">
    <reaction evidence="22">
        <text>a very long-chain fatty acyl-CoA + 2 NADPH + 2 H(+) = a very long-chain primary fatty alcohol + 2 NADP(+) + CoA</text>
        <dbReference type="Rhea" id="RHEA:81751"/>
        <dbReference type="ChEBI" id="CHEBI:15378"/>
        <dbReference type="ChEBI" id="CHEBI:57287"/>
        <dbReference type="ChEBI" id="CHEBI:57783"/>
        <dbReference type="ChEBI" id="CHEBI:58349"/>
        <dbReference type="ChEBI" id="CHEBI:138261"/>
        <dbReference type="ChEBI" id="CHEBI:138741"/>
    </reaction>
    <physiologicalReaction direction="left-to-right" evidence="22">
        <dbReference type="Rhea" id="RHEA:81752"/>
    </physiologicalReaction>
</comment>
<evidence type="ECO:0000256" key="15">
    <source>
        <dbReference type="ARBA" id="ARBA00049930"/>
    </source>
</evidence>
<organism evidence="29 30">
    <name type="scientific">Pseudonaja textilis</name>
    <name type="common">Eastern brown snake</name>
    <dbReference type="NCBI Taxonomy" id="8673"/>
    <lineage>
        <taxon>Eukaryota</taxon>
        <taxon>Metazoa</taxon>
        <taxon>Chordata</taxon>
        <taxon>Craniata</taxon>
        <taxon>Vertebrata</taxon>
        <taxon>Euteleostomi</taxon>
        <taxon>Lepidosauria</taxon>
        <taxon>Squamata</taxon>
        <taxon>Bifurcata</taxon>
        <taxon>Unidentata</taxon>
        <taxon>Episquamata</taxon>
        <taxon>Toxicofera</taxon>
        <taxon>Serpentes</taxon>
        <taxon>Colubroidea</taxon>
        <taxon>Elapidae</taxon>
        <taxon>Hydrophiinae</taxon>
        <taxon>Pseudonaja</taxon>
    </lineage>
</organism>
<sequence>MKDTVSLVGAYYSGKSVLVTGATGFMGKVLIEKFLRSCHDVKTIYVCVRPKAGHSIQTRVENMLKCKVFDRVREEWPNFHEKIKPISAEFTKPNLAISSEDMEELVSEVNVIFHCAATVRFDEPLKDALLLNVMGTQQLLELAHQMKNLKALIHVSTAFSNCNRENIEEVIYPVPVEPKKLLELVAWMDGSLIEAITPNLIGDWPNTYTFSKALTEHLIQQEKGDLNVAIVRPSIVGASWQEPFPGWIDNFNSVSGSFVATGKGILQTVKCNPAFVADIIPVDLAINLTIAAGWYTAVHRWGLFVDREIALSVFYNFAAIHVKNSFEKNPLEKPFRIPNMTMTPSYLAHQYWTFVYHTTPAFLCDLYLQLIGKKPRMMKLFTRLEKVMKLLEYFTSHSWDWNSKNTNMLMKELNPKDKNLFSFDVCQVTWSEYIKNYCLGTKKYLLNEDTAKIPAAQQYIRKLKTIRYALKATVFVIIWRIFIARSKVAQKLWYFLLNLCYKFFSYARASSTLRN</sequence>
<comment type="catalytic activity">
    <reaction evidence="11">
        <text>octadecanoyl-CoA + 2 NADPH + 2 H(+) = octadecan-1-ol + 2 NADP(+) + CoA</text>
        <dbReference type="Rhea" id="RHEA:36319"/>
        <dbReference type="ChEBI" id="CHEBI:15378"/>
        <dbReference type="ChEBI" id="CHEBI:32154"/>
        <dbReference type="ChEBI" id="CHEBI:57287"/>
        <dbReference type="ChEBI" id="CHEBI:57394"/>
        <dbReference type="ChEBI" id="CHEBI:57783"/>
        <dbReference type="ChEBI" id="CHEBI:58349"/>
        <dbReference type="EC" id="1.2.1.84"/>
    </reaction>
    <physiologicalReaction direction="left-to-right" evidence="11">
        <dbReference type="Rhea" id="RHEA:36320"/>
    </physiologicalReaction>
</comment>
<dbReference type="InterPro" id="IPR026055">
    <property type="entry name" value="FAR"/>
</dbReference>
<dbReference type="GO" id="GO:0035336">
    <property type="term" value="P:long-chain fatty-acyl-CoA metabolic process"/>
    <property type="evidence" value="ECO:0007669"/>
    <property type="project" value="TreeGrafter"/>
</dbReference>
<keyword evidence="3 26" id="KW-0444">Lipid biosynthesis</keyword>
<evidence type="ECO:0000256" key="14">
    <source>
        <dbReference type="ARBA" id="ARBA00049865"/>
    </source>
</evidence>
<evidence type="ECO:0000259" key="28">
    <source>
        <dbReference type="Pfam" id="PF07993"/>
    </source>
</evidence>
<feature type="domain" description="Thioester reductase (TE)" evidence="28">
    <location>
        <begin position="19"/>
        <end position="288"/>
    </location>
</feature>
<evidence type="ECO:0000256" key="12">
    <source>
        <dbReference type="ARBA" id="ARBA00048521"/>
    </source>
</evidence>
<dbReference type="SUPFAM" id="SSF51735">
    <property type="entry name" value="NAD(P)-binding Rossmann-fold domains"/>
    <property type="match status" value="1"/>
</dbReference>
<keyword evidence="6" id="KW-1133">Transmembrane helix</keyword>
<keyword evidence="4" id="KW-0812">Transmembrane</keyword>